<evidence type="ECO:0000313" key="26">
    <source>
        <dbReference type="Proteomes" id="UP000135812"/>
    </source>
</evidence>
<dbReference type="EMBL" id="KJ549663">
    <property type="protein sequence ID" value="AJG04910.1"/>
    <property type="molecule type" value="Genomic_DNA"/>
</dbReference>
<reference evidence="17 27" key="4">
    <citation type="journal article" date="2009" name="Virology">
        <title>Molecular characterization of the genome of duck enteritis virus.</title>
        <authorList>
            <person name="Li Y."/>
            <person name="Huang B."/>
            <person name="Ma X."/>
            <person name="Wu J."/>
            <person name="Li F."/>
            <person name="Ai W."/>
            <person name="Song M."/>
            <person name="Yang H."/>
        </authorList>
    </citation>
    <scope>NUCLEOTIDE SEQUENCE [LARGE SCALE GENOMIC DNA]</scope>
    <source>
        <strain evidence="17">VAC</strain>
    </source>
</reference>
<dbReference type="Proteomes" id="UP000135812">
    <property type="component" value="Genome"/>
</dbReference>
<dbReference type="InterPro" id="IPR007629">
    <property type="entry name" value="Herpes_UL20"/>
</dbReference>
<dbReference type="EMBL" id="EF417996">
    <property type="protein sequence ID" value="ABO26207.1"/>
    <property type="molecule type" value="Genomic_DNA"/>
</dbReference>
<keyword evidence="5" id="KW-1048">Host nucleus</keyword>
<evidence type="ECO:0000313" key="18">
    <source>
        <dbReference type="EMBL" id="AFC61863.1"/>
    </source>
</evidence>
<comment type="similarity">
    <text evidence="4">Belongs to the alphaherpesvirinae UL20 family.</text>
</comment>
<dbReference type="EMBL" id="KF263690">
    <property type="protein sequence ID" value="AGW24834.1"/>
    <property type="molecule type" value="Genomic_DNA"/>
</dbReference>
<evidence type="ECO:0000256" key="1">
    <source>
        <dbReference type="ARBA" id="ARBA00004252"/>
    </source>
</evidence>
<evidence type="ECO:0000313" key="14">
    <source>
        <dbReference type="EMBL" id="ABM92117.1"/>
    </source>
</evidence>
<evidence type="ECO:0000313" key="24">
    <source>
        <dbReference type="Proteomes" id="UP000112239"/>
    </source>
</evidence>
<reference evidence="16" key="3">
    <citation type="submission" date="2007-09" db="EMBL/GenBank/DDBJ databases">
        <title>Discovery and functional identification of novel Duck enteritis virus UL20 gene.</title>
        <authorList>
            <person name="Cheng A.C."/>
            <person name="Wang M.S."/>
            <person name="Zhu D.K."/>
            <person name="Guo Y.F."/>
            <person name="Jia R.Y."/>
            <person name="Luo Q.H."/>
        </authorList>
    </citation>
    <scope>NUCLEOTIDE SEQUENCE</scope>
    <source>
        <strain evidence="16">CHv</strain>
    </source>
</reference>
<dbReference type="EMBL" id="KF487736">
    <property type="protein sequence ID" value="AGS78701.1"/>
    <property type="molecule type" value="Genomic_DNA"/>
</dbReference>
<sequence>MAFDGRHSHASPISENTEMTSNRNNSEAVDSNEIATCNGGDRCSEITTTVNEATDIIDDLESVTEFMALTSYGFDADIYSTSAFSQVPASGHPVFTRYVVIFWLSTLIIKPLCCGVFAIYYYITGDYRFLAIGLGATAAFYVQLFLTVLFIYINVRKDLLPLKGLQRIVVGTIALACPVVFAATAYTFIFQQPEFFDRILYASFKDDSGSSRLVHFEEAYGPIRVDATIGARGASCITLIAVIIYATGSLGDALGFLLPRLWTRAVMKTCVGF</sequence>
<dbReference type="RefSeq" id="YP_003084402.1">
    <property type="nucleotide sequence ID" value="NC_013036.1"/>
</dbReference>
<dbReference type="Proteomes" id="UP000180937">
    <property type="component" value="Segment"/>
</dbReference>
<keyword evidence="11 13" id="KW-0472">Membrane</keyword>
<dbReference type="EMBL" id="EF203707">
    <property type="protein sequence ID" value="ABM92117.1"/>
    <property type="molecule type" value="Genomic_DNA"/>
</dbReference>
<dbReference type="KEGG" id="vg:8223367"/>
<reference evidence="14" key="1">
    <citation type="submission" date="2006-12" db="EMBL/GenBank/DDBJ databases">
        <title>Determination of Duck enteritis virus partial genome order.</title>
        <authorList>
            <person name="Gao Y."/>
            <person name="Liu S."/>
            <person name="Kong X."/>
        </authorList>
    </citation>
    <scope>NUCLEOTIDE SEQUENCE</scope>
</reference>
<feature type="compositionally biased region" description="Polar residues" evidence="12">
    <location>
        <begin position="11"/>
        <end position="31"/>
    </location>
</feature>
<dbReference type="OrthoDB" id="13644at10239"/>
<dbReference type="GO" id="GO:0019031">
    <property type="term" value="C:viral envelope"/>
    <property type="evidence" value="ECO:0007669"/>
    <property type="project" value="UniProtKB-KW"/>
</dbReference>
<evidence type="ECO:0000313" key="20">
    <source>
        <dbReference type="EMBL" id="AGS78701.1"/>
    </source>
</evidence>
<dbReference type="EMBL" id="EU082088">
    <property type="protein sequence ID" value="ACT83554.1"/>
    <property type="molecule type" value="Genomic_DNA"/>
</dbReference>
<evidence type="ECO:0000313" key="25">
    <source>
        <dbReference type="Proteomes" id="UP000114267"/>
    </source>
</evidence>
<dbReference type="Proteomes" id="UP000098628">
    <property type="component" value="Genome"/>
</dbReference>
<evidence type="ECO:0000313" key="15">
    <source>
        <dbReference type="EMBL" id="ABO26207.1"/>
    </source>
</evidence>
<evidence type="ECO:0000256" key="4">
    <source>
        <dbReference type="ARBA" id="ARBA00007652"/>
    </source>
</evidence>
<dbReference type="GeneID" id="8223367"/>
<dbReference type="Proteomes" id="UP000112239">
    <property type="component" value="Segment"/>
</dbReference>
<gene>
    <name evidence="14" type="primary">UL20</name>
    <name evidence="19" type="synonym">DEVCV43</name>
    <name evidence="20" type="synonym">ORF41</name>
    <name evidence="22" type="synonym">ORF43</name>
</gene>
<organism evidence="14">
    <name type="scientific">anatid alphaherpesvirus 1</name>
    <dbReference type="NCBI Taxonomy" id="104388"/>
    <lineage>
        <taxon>Viruses</taxon>
        <taxon>Duplodnaviria</taxon>
        <taxon>Heunggongvirae</taxon>
        <taxon>Peploviricota</taxon>
        <taxon>Herviviricetes</taxon>
        <taxon>Herpesvirales</taxon>
        <taxon>Orthoherpesviridae</taxon>
        <taxon>Alphaherpesvirinae</taxon>
        <taxon>Mardivirus</taxon>
        <taxon>Mardivirus anatidalpha1</taxon>
    </lineage>
</organism>
<evidence type="ECO:0000313" key="23">
    <source>
        <dbReference type="Proteomes" id="UP000098628"/>
    </source>
</evidence>
<reference evidence="22" key="12">
    <citation type="journal article" date="2015" name="Arch. Virol.">
        <title>Biological properties of a duck enteritis virus attenuated via serial passaging in chick embryo fibroblasts.</title>
        <authorList>
            <person name="Yang C."/>
            <person name="Li J."/>
            <person name="Li Q."/>
            <person name="Li L."/>
            <person name="Sun M."/>
            <person name="Li H."/>
            <person name="Xia Y."/>
            <person name="Yang H."/>
            <person name="Yu K."/>
        </authorList>
    </citation>
    <scope>NUCLEOTIDE SEQUENCE</scope>
    <source>
        <strain evidence="22">CV p80</strain>
    </source>
</reference>
<keyword evidence="16" id="KW-0261">Viral envelope protein</keyword>
<dbReference type="EMBL" id="JQ647509">
    <property type="protein sequence ID" value="AFC61863.1"/>
    <property type="molecule type" value="Genomic_DNA"/>
</dbReference>
<keyword evidence="9" id="KW-1043">Host membrane</keyword>
<keyword evidence="6 13" id="KW-0812">Transmembrane</keyword>
<dbReference type="GO" id="GO:0044178">
    <property type="term" value="C:host cell Golgi membrane"/>
    <property type="evidence" value="ECO:0007669"/>
    <property type="project" value="UniProtKB-SubCell"/>
</dbReference>
<reference evidence="20 24" key="8">
    <citation type="journal article" date="2013" name="Genome Announc.">
        <title>Complete genome sequence of an attenuated duck enteritis virus obtained by in vitro serial passage.</title>
        <authorList>
            <person name="Yang C."/>
            <person name="Li J."/>
            <person name="Li Q."/>
            <person name="Li H."/>
            <person name="Xia Y."/>
            <person name="Guo X."/>
            <person name="Yu K."/>
            <person name="Yang H."/>
        </authorList>
    </citation>
    <scope>NUCLEOTIDE SEQUENCE [LARGE SCALE GENOMIC DNA]</scope>
    <source>
        <strain evidence="20">K</strain>
    </source>
</reference>
<evidence type="ECO:0000256" key="11">
    <source>
        <dbReference type="ARBA" id="ARBA00023136"/>
    </source>
</evidence>
<name>A2TIV0_9ALPH</name>
<reference evidence="14" key="5">
    <citation type="submission" date="2009-04" db="EMBL/GenBank/DDBJ databases">
        <authorList>
            <person name="Li H."/>
            <person name="Liu S."/>
            <person name="Kong X."/>
        </authorList>
    </citation>
    <scope>NUCLEOTIDE SEQUENCE</scope>
</reference>
<evidence type="ECO:0000256" key="5">
    <source>
        <dbReference type="ARBA" id="ARBA00022562"/>
    </source>
</evidence>
<dbReference type="Proteomes" id="UP000114267">
    <property type="component" value="Segment"/>
</dbReference>
<feature type="transmembrane region" description="Helical" evidence="13">
    <location>
        <begin position="237"/>
        <end position="258"/>
    </location>
</feature>
<evidence type="ECO:0000313" key="28">
    <source>
        <dbReference type="Proteomes" id="UP000180937"/>
    </source>
</evidence>
<evidence type="ECO:0000256" key="7">
    <source>
        <dbReference type="ARBA" id="ARBA00022812"/>
    </source>
</evidence>
<feature type="transmembrane region" description="Helical" evidence="13">
    <location>
        <begin position="165"/>
        <end position="189"/>
    </location>
</feature>
<accession>A2TIV0</accession>
<feature type="transmembrane region" description="Helical" evidence="13">
    <location>
        <begin position="100"/>
        <end position="123"/>
    </location>
</feature>
<evidence type="ECO:0000256" key="2">
    <source>
        <dbReference type="ARBA" id="ARBA00004328"/>
    </source>
</evidence>
<keyword evidence="10 13" id="KW-1133">Transmembrane helix</keyword>
<feature type="transmembrane region" description="Helical" evidence="13">
    <location>
        <begin position="129"/>
        <end position="153"/>
    </location>
</feature>
<evidence type="ECO:0000256" key="13">
    <source>
        <dbReference type="SAM" id="Phobius"/>
    </source>
</evidence>
<evidence type="ECO:0000256" key="9">
    <source>
        <dbReference type="ARBA" id="ARBA00022870"/>
    </source>
</evidence>
<reference evidence="23" key="11">
    <citation type="submission" date="2014-03" db="EMBL/GenBank/DDBJ databases">
        <title>Protective efficacy and genomic characteristics of a duck enteritis virus attenuated by serial passage in chick embryo fibroblast.</title>
        <authorList>
            <person name="Yang C."/>
            <person name="Li Q."/>
            <person name="Li J."/>
            <person name="Liu D."/>
            <person name="Li L."/>
            <person name="Li H."/>
            <person name="Xia Y."/>
            <person name="Yang H."/>
            <person name="Yu K."/>
        </authorList>
    </citation>
    <scope>NUCLEOTIDE SEQUENCE [LARGE SCALE GENOMIC DNA]</scope>
</reference>
<dbReference type="EMBL" id="EU195091">
    <property type="protein sequence ID" value="ABY73913.1"/>
    <property type="molecule type" value="Genomic_DNA"/>
</dbReference>
<evidence type="ECO:0000313" key="17">
    <source>
        <dbReference type="EMBL" id="ACT83554.1"/>
    </source>
</evidence>
<reference evidence="15" key="2">
    <citation type="submission" date="2007-02" db="EMBL/GenBank/DDBJ databases">
        <title>Sequence analysis of a 41-kb segment of the duck enteritis virus genome.</title>
        <authorList>
            <person name="Li Y.F."/>
            <person name="Huang B."/>
        </authorList>
    </citation>
    <scope>NUCLEOTIDE SEQUENCE</scope>
    <source>
        <strain evidence="15">VAC</strain>
    </source>
</reference>
<evidence type="ECO:0000313" key="27">
    <source>
        <dbReference type="Proteomes" id="UP000164963"/>
    </source>
</evidence>
<feature type="region of interest" description="Disordered" evidence="12">
    <location>
        <begin position="1"/>
        <end position="31"/>
    </location>
</feature>
<evidence type="ECO:0000313" key="19">
    <source>
        <dbReference type="EMBL" id="AGA17833.1"/>
    </source>
</evidence>
<evidence type="ECO:0000256" key="12">
    <source>
        <dbReference type="SAM" id="MobiDB-lite"/>
    </source>
</evidence>
<dbReference type="Pfam" id="PF04544">
    <property type="entry name" value="Herpes_UL20"/>
    <property type="match status" value="1"/>
</dbReference>
<evidence type="ECO:0000313" key="21">
    <source>
        <dbReference type="EMBL" id="AGW24834.1"/>
    </source>
</evidence>
<dbReference type="GO" id="GO:0019058">
    <property type="term" value="P:viral life cycle"/>
    <property type="evidence" value="ECO:0007669"/>
    <property type="project" value="InterPro"/>
</dbReference>
<keyword evidence="7" id="KW-1040">Host Golgi apparatus</keyword>
<evidence type="ECO:0000256" key="8">
    <source>
        <dbReference type="ARBA" id="ARBA00022844"/>
    </source>
</evidence>
<dbReference type="EMBL" id="JQ673560">
    <property type="protein sequence ID" value="AGA17833.1"/>
    <property type="molecule type" value="Genomic_DNA"/>
</dbReference>
<reference evidence="17" key="6">
    <citation type="submission" date="2009-07" db="EMBL/GenBank/DDBJ databases">
        <authorList>
            <person name="Li Y.F."/>
            <person name="Huang B."/>
        </authorList>
    </citation>
    <scope>NUCLEOTIDE SEQUENCE</scope>
    <source>
        <strain evidence="17">VAC</strain>
    </source>
</reference>
<dbReference type="GO" id="GO:0044200">
    <property type="term" value="C:host cell nuclear membrane"/>
    <property type="evidence" value="ECO:0007669"/>
    <property type="project" value="UniProtKB-SubCell"/>
</dbReference>
<evidence type="ECO:0000313" key="22">
    <source>
        <dbReference type="EMBL" id="AJG04910.1"/>
    </source>
</evidence>
<evidence type="ECO:0000256" key="6">
    <source>
        <dbReference type="ARBA" id="ARBA00022692"/>
    </source>
</evidence>
<comment type="subcellular location">
    <subcellularLocation>
        <location evidence="1">Host Golgi apparatus membrane</location>
        <topology evidence="1">Multi-pass membrane protein</topology>
    </subcellularLocation>
    <subcellularLocation>
        <location evidence="3">Host nucleus membrane</location>
        <topology evidence="3">Multi-pass membrane protein</topology>
    </subcellularLocation>
    <subcellularLocation>
        <location evidence="2">Virion</location>
    </subcellularLocation>
</comment>
<reference evidence="21 25" key="9">
    <citation type="submission" date="2013-06" db="EMBL/GenBank/DDBJ databases">
        <authorList>
            <person name="Zou Z."/>
            <person name="Hu Y."/>
        </authorList>
    </citation>
    <scope>NUCLEOTIDE SEQUENCE [LARGE SCALE GENOMIC DNA]</scope>
    <source>
        <strain evidence="21">C-KCE</strain>
    </source>
</reference>
<protein>
    <submittedName>
        <fullName evidence="16 17">UL20</fullName>
    </submittedName>
    <submittedName>
        <fullName evidence="14 15">UL20-like</fullName>
    </submittedName>
</protein>
<evidence type="ECO:0000313" key="16">
    <source>
        <dbReference type="EMBL" id="ABY73913.1"/>
    </source>
</evidence>
<evidence type="ECO:0000256" key="10">
    <source>
        <dbReference type="ARBA" id="ARBA00022989"/>
    </source>
</evidence>
<evidence type="ECO:0000256" key="3">
    <source>
        <dbReference type="ARBA" id="ARBA00004634"/>
    </source>
</evidence>
<proteinExistence type="inferred from homology"/>
<dbReference type="Proteomes" id="UP000164963">
    <property type="component" value="Genome"/>
</dbReference>
<reference evidence="19 28" key="10">
    <citation type="journal article" date="2014" name="Virus Genes">
        <title>Comparative genomic sequence analysis between a standard challenge strain and a vaccine strain of duck enteritis virus in China.</title>
        <authorList>
            <person name="Yang C."/>
            <person name="Li Q."/>
            <person name="Li J."/>
            <person name="Zhang G."/>
            <person name="Li H."/>
            <person name="Xia Y."/>
            <person name="Yang H."/>
            <person name="Yu K."/>
        </authorList>
    </citation>
    <scope>NUCLEOTIDE SEQUENCE [LARGE SCALE GENOMIC DNA]</scope>
    <source>
        <strain evidence="19">CV</strain>
    </source>
</reference>
<keyword evidence="8" id="KW-0946">Virion</keyword>
<reference evidence="18 26" key="7">
    <citation type="journal article" date="2012" name="J. Virol.">
        <title>Complete genomic sequence of chinese virulent duck enteritis virus.</title>
        <authorList>
            <person name="Wu Y."/>
            <person name="Cheng A."/>
            <person name="Wang M."/>
            <person name="Yang Q."/>
            <person name="Zhu D."/>
            <person name="Jia R."/>
            <person name="Chen S."/>
            <person name="Zhou Y."/>
            <person name="Wang X."/>
            <person name="Chen X."/>
        </authorList>
    </citation>
    <scope>NUCLEOTIDE SEQUENCE [LARGE SCALE GENOMIC DNA]</scope>
    <source>
        <strain evidence="18">CHv</strain>
    </source>
</reference>